<dbReference type="InterPro" id="IPR001148">
    <property type="entry name" value="CA_dom"/>
</dbReference>
<reference evidence="6" key="1">
    <citation type="submission" date="2019-03" db="EMBL/GenBank/DDBJ databases">
        <authorList>
            <person name="Mank J."/>
            <person name="Almeida P."/>
        </authorList>
    </citation>
    <scope>NUCLEOTIDE SEQUENCE</scope>
    <source>
        <strain evidence="6">78183</strain>
    </source>
</reference>
<gene>
    <name evidence="6" type="ORF">SVIM_LOCUS81259</name>
</gene>
<dbReference type="Gene3D" id="3.10.200.10">
    <property type="entry name" value="Alpha carbonic anhydrase"/>
    <property type="match status" value="1"/>
</dbReference>
<comment type="subcellular location">
    <subcellularLocation>
        <location evidence="2">Plastid</location>
        <location evidence="2">Chloroplast stroma</location>
    </subcellularLocation>
</comment>
<sequence>MVHESLDGKVAVVGIMYKIGRPDSFLSSLTKQLQSVAGSYEQDTVVGVVDPRNIKIGSRKYYRYIGSLTIPPCTENVLWTMVKKVRTATRDQVRLLRVADSDTNARPLQAINSRWVKLFRPEDKDD</sequence>
<dbReference type="GO" id="GO:0004089">
    <property type="term" value="F:carbonate dehydratase activity"/>
    <property type="evidence" value="ECO:0007669"/>
    <property type="project" value="UniProtKB-EC"/>
</dbReference>
<proteinExistence type="inferred from homology"/>
<evidence type="ECO:0000256" key="2">
    <source>
        <dbReference type="ARBA" id="ARBA00004470"/>
    </source>
</evidence>
<dbReference type="PANTHER" id="PTHR18952:SF208">
    <property type="entry name" value="CARBONIC ANHYDRASE XA-RELATED"/>
    <property type="match status" value="1"/>
</dbReference>
<comment type="catalytic activity">
    <reaction evidence="4">
        <text>hydrogencarbonate + H(+) = CO2 + H2O</text>
        <dbReference type="Rhea" id="RHEA:10748"/>
        <dbReference type="ChEBI" id="CHEBI:15377"/>
        <dbReference type="ChEBI" id="CHEBI:15378"/>
        <dbReference type="ChEBI" id="CHEBI:16526"/>
        <dbReference type="ChEBI" id="CHEBI:17544"/>
        <dbReference type="EC" id="4.2.1.1"/>
    </reaction>
</comment>
<evidence type="ECO:0000256" key="3">
    <source>
        <dbReference type="ARBA" id="ARBA00006365"/>
    </source>
</evidence>
<dbReference type="CDD" id="cd03124">
    <property type="entry name" value="alpha_CA_prokaryotic_like"/>
    <property type="match status" value="1"/>
</dbReference>
<dbReference type="InterPro" id="IPR023561">
    <property type="entry name" value="Carbonic_anhydrase_a-class"/>
</dbReference>
<dbReference type="SMART" id="SM01057">
    <property type="entry name" value="Carb_anhydrase"/>
    <property type="match status" value="1"/>
</dbReference>
<evidence type="ECO:0000256" key="1">
    <source>
        <dbReference type="ARBA" id="ARBA00002904"/>
    </source>
</evidence>
<feature type="domain" description="Alpha-carbonic anhydrase" evidence="5">
    <location>
        <begin position="1"/>
        <end position="126"/>
    </location>
</feature>
<dbReference type="AlphaFoldDB" id="A0A6N2KHU5"/>
<dbReference type="EMBL" id="CAADRP010000358">
    <property type="protein sequence ID" value="VFU27344.1"/>
    <property type="molecule type" value="Genomic_DNA"/>
</dbReference>
<comment type="function">
    <text evidence="1">Reversible hydration of carbon dioxide.</text>
</comment>
<dbReference type="SUPFAM" id="SSF51069">
    <property type="entry name" value="Carbonic anhydrase"/>
    <property type="match status" value="1"/>
</dbReference>
<dbReference type="InterPro" id="IPR036398">
    <property type="entry name" value="CA_dom_sf"/>
</dbReference>
<evidence type="ECO:0000313" key="6">
    <source>
        <dbReference type="EMBL" id="VFU27344.1"/>
    </source>
</evidence>
<dbReference type="GO" id="GO:0006730">
    <property type="term" value="P:one-carbon metabolic process"/>
    <property type="evidence" value="ECO:0007669"/>
    <property type="project" value="TreeGrafter"/>
</dbReference>
<organism evidence="6">
    <name type="scientific">Salix viminalis</name>
    <name type="common">Common osier</name>
    <name type="synonym">Basket willow</name>
    <dbReference type="NCBI Taxonomy" id="40686"/>
    <lineage>
        <taxon>Eukaryota</taxon>
        <taxon>Viridiplantae</taxon>
        <taxon>Streptophyta</taxon>
        <taxon>Embryophyta</taxon>
        <taxon>Tracheophyta</taxon>
        <taxon>Spermatophyta</taxon>
        <taxon>Magnoliopsida</taxon>
        <taxon>eudicotyledons</taxon>
        <taxon>Gunneridae</taxon>
        <taxon>Pentapetalae</taxon>
        <taxon>rosids</taxon>
        <taxon>fabids</taxon>
        <taxon>Malpighiales</taxon>
        <taxon>Salicaceae</taxon>
        <taxon>Saliceae</taxon>
        <taxon>Salix</taxon>
    </lineage>
</organism>
<name>A0A6N2KHU5_SALVM</name>
<protein>
    <recommendedName>
        <fullName evidence="5">Alpha-carbonic anhydrase domain-containing protein</fullName>
    </recommendedName>
</protein>
<dbReference type="GO" id="GO:0009570">
    <property type="term" value="C:chloroplast stroma"/>
    <property type="evidence" value="ECO:0007669"/>
    <property type="project" value="UniProtKB-SubCell"/>
</dbReference>
<evidence type="ECO:0000256" key="4">
    <source>
        <dbReference type="ARBA" id="ARBA00048348"/>
    </source>
</evidence>
<dbReference type="GO" id="GO:0008270">
    <property type="term" value="F:zinc ion binding"/>
    <property type="evidence" value="ECO:0007669"/>
    <property type="project" value="InterPro"/>
</dbReference>
<dbReference type="Pfam" id="PF00194">
    <property type="entry name" value="Carb_anhydrase"/>
    <property type="match status" value="1"/>
</dbReference>
<evidence type="ECO:0000259" key="5">
    <source>
        <dbReference type="PROSITE" id="PS51144"/>
    </source>
</evidence>
<accession>A0A6N2KHU5</accession>
<comment type="similarity">
    <text evidence="3">Belongs to the alpha-class carbonic anhydrase family.</text>
</comment>
<dbReference type="InterPro" id="IPR041891">
    <property type="entry name" value="Alpha_CA_prokaryot-like"/>
</dbReference>
<dbReference type="PANTHER" id="PTHR18952">
    <property type="entry name" value="CARBONIC ANHYDRASE"/>
    <property type="match status" value="1"/>
</dbReference>
<dbReference type="PROSITE" id="PS51144">
    <property type="entry name" value="ALPHA_CA_2"/>
    <property type="match status" value="1"/>
</dbReference>